<dbReference type="Proteomes" id="UP000533476">
    <property type="component" value="Unassembled WGS sequence"/>
</dbReference>
<sequence length="132" mass="14225">MSWSGKALGIPDGDQQSYYALEKVWGPGSHGTGVNGITYVTYGAHHAVVGFNEGVQLADVRSYSPDLHQITLADIETVLGKPDTVSHSAGSVIYAYNRGQYRLLWVFSESGSTVNHVDVQWPKGMVAPMAAE</sequence>
<accession>A0A7Y0L0P6</accession>
<dbReference type="Pfam" id="PF14172">
    <property type="entry name" value="DUF4309"/>
    <property type="match status" value="1"/>
</dbReference>
<name>A0A7Y0L0P6_9FIRM</name>
<dbReference type="EMBL" id="JABBVZ010000004">
    <property type="protein sequence ID" value="NMP21085.1"/>
    <property type="molecule type" value="Genomic_DNA"/>
</dbReference>
<dbReference type="AlphaFoldDB" id="A0A7Y0L0P6"/>
<evidence type="ECO:0000313" key="1">
    <source>
        <dbReference type="EMBL" id="NMP21085.1"/>
    </source>
</evidence>
<comment type="caution">
    <text evidence="1">The sequence shown here is derived from an EMBL/GenBank/DDBJ whole genome shotgun (WGS) entry which is preliminary data.</text>
</comment>
<dbReference type="InterPro" id="IPR025453">
    <property type="entry name" value="DUF4309"/>
</dbReference>
<protein>
    <submittedName>
        <fullName evidence="1">YjgB family protein</fullName>
    </submittedName>
</protein>
<organism evidence="1 2">
    <name type="scientific">Sulfobacillus harzensis</name>
    <dbReference type="NCBI Taxonomy" id="2729629"/>
    <lineage>
        <taxon>Bacteria</taxon>
        <taxon>Bacillati</taxon>
        <taxon>Bacillota</taxon>
        <taxon>Clostridia</taxon>
        <taxon>Eubacteriales</taxon>
        <taxon>Clostridiales Family XVII. Incertae Sedis</taxon>
        <taxon>Sulfobacillus</taxon>
    </lineage>
</organism>
<keyword evidence="2" id="KW-1185">Reference proteome</keyword>
<evidence type="ECO:0000313" key="2">
    <source>
        <dbReference type="Proteomes" id="UP000533476"/>
    </source>
</evidence>
<gene>
    <name evidence="1" type="ORF">HIJ39_01770</name>
</gene>
<proteinExistence type="predicted"/>
<reference evidence="1 2" key="1">
    <citation type="submission" date="2020-04" db="EMBL/GenBank/DDBJ databases">
        <authorList>
            <person name="Zhang R."/>
            <person name="Schippers A."/>
        </authorList>
    </citation>
    <scope>NUCLEOTIDE SEQUENCE [LARGE SCALE GENOMIC DNA]</scope>
    <source>
        <strain evidence="1 2">DSM 109850</strain>
    </source>
</reference>